<evidence type="ECO:0000313" key="3">
    <source>
        <dbReference type="Proteomes" id="UP000295023"/>
    </source>
</evidence>
<comment type="caution">
    <text evidence="2">The sequence shown here is derived from an EMBL/GenBank/DDBJ whole genome shotgun (WGS) entry which is preliminary data.</text>
</comment>
<dbReference type="EMBL" id="SKBM01000052">
    <property type="protein sequence ID" value="TCZ51905.1"/>
    <property type="molecule type" value="Genomic_DNA"/>
</dbReference>
<keyword evidence="3" id="KW-1185">Reference proteome</keyword>
<evidence type="ECO:0000313" key="2">
    <source>
        <dbReference type="EMBL" id="TCZ51905.1"/>
    </source>
</evidence>
<feature type="transmembrane region" description="Helical" evidence="1">
    <location>
        <begin position="155"/>
        <end position="174"/>
    </location>
</feature>
<keyword evidence="1" id="KW-1133">Transmembrane helix</keyword>
<reference evidence="2 3" key="1">
    <citation type="submission" date="2019-03" db="EMBL/GenBank/DDBJ databases">
        <title>Paracraurococcus aquatilis NE82 genome sequence.</title>
        <authorList>
            <person name="Zhao Y."/>
            <person name="Du Z."/>
        </authorList>
    </citation>
    <scope>NUCLEOTIDE SEQUENCE [LARGE SCALE GENOMIC DNA]</scope>
    <source>
        <strain evidence="2 3">NE82</strain>
    </source>
</reference>
<dbReference type="Proteomes" id="UP000295023">
    <property type="component" value="Unassembled WGS sequence"/>
</dbReference>
<feature type="transmembrane region" description="Helical" evidence="1">
    <location>
        <begin position="34"/>
        <end position="59"/>
    </location>
</feature>
<organism evidence="2 3">
    <name type="scientific">Roseicella aquatilis</name>
    <dbReference type="NCBI Taxonomy" id="2527868"/>
    <lineage>
        <taxon>Bacteria</taxon>
        <taxon>Pseudomonadati</taxon>
        <taxon>Pseudomonadota</taxon>
        <taxon>Alphaproteobacteria</taxon>
        <taxon>Acetobacterales</taxon>
        <taxon>Roseomonadaceae</taxon>
        <taxon>Roseicella</taxon>
    </lineage>
</organism>
<dbReference type="AlphaFoldDB" id="A0A4R4D3X3"/>
<accession>A0A4R4D3X3</accession>
<feature type="transmembrane region" description="Helical" evidence="1">
    <location>
        <begin position="80"/>
        <end position="103"/>
    </location>
</feature>
<dbReference type="RefSeq" id="WP_132297403.1">
    <property type="nucleotide sequence ID" value="NZ_SKBM01000052.1"/>
</dbReference>
<evidence type="ECO:0000256" key="1">
    <source>
        <dbReference type="SAM" id="Phobius"/>
    </source>
</evidence>
<proteinExistence type="predicted"/>
<name>A0A4R4D3X3_9PROT</name>
<protein>
    <submittedName>
        <fullName evidence="2">Uncharacterized protein</fullName>
    </submittedName>
</protein>
<gene>
    <name evidence="2" type="ORF">EXY23_26560</name>
</gene>
<sequence>MGEDARPSIPLPFWGEIKHVAGELWTLLLTWKTLLWDIAGASWFGAAVIVSMFLALYVIRFAVRSGNASTFAGALEHYAGLGLLVCGGYLAAWVVVWAILPLWTVLHTALWNSLTGGEPGLVQTLAFLASDTPARAAYLRDLAGLYASGDTALPLGWRAASFLTVAFGTMWLVSRGLGRLQGGRA</sequence>
<keyword evidence="1" id="KW-0812">Transmembrane</keyword>
<keyword evidence="1" id="KW-0472">Membrane</keyword>